<dbReference type="GO" id="GO:0006391">
    <property type="term" value="P:transcription initiation at mitochondrial promoter"/>
    <property type="evidence" value="ECO:0007669"/>
    <property type="project" value="TreeGrafter"/>
</dbReference>
<keyword evidence="4 8" id="KW-0808">Transferase</keyword>
<gene>
    <name evidence="8" type="ORF">K505DRAFT_128531</name>
</gene>
<keyword evidence="5" id="KW-0949">S-adenosyl-L-methionine</keyword>
<dbReference type="GO" id="GO:0003723">
    <property type="term" value="F:RNA binding"/>
    <property type="evidence" value="ECO:0007669"/>
    <property type="project" value="UniProtKB-KW"/>
</dbReference>
<evidence type="ECO:0000256" key="6">
    <source>
        <dbReference type="ARBA" id="ARBA00022884"/>
    </source>
</evidence>
<comment type="subcellular location">
    <subcellularLocation>
        <location evidence="1">Mitochondrion</location>
    </subcellularLocation>
</comment>
<sequence length="634" mass="71837">MLLCRRPPTPWTRCRRPAAITPATCRQRASTWAPWTPERLETSPKYPLSEQLRRTVPLGIDAVRSSKRRNVYLRTQIVSPGLCDDTLKLIGPSLEKHKGCDILDLNPGAGLWSQKLHEFLHPRSHILLEPQPELYGQFLQPLVDTPGSTFQLATGDTTSFDTYRELIDNGLFPHQRRVSPDDAGPHGQNNSLLVTGQLMWDPKLPGIGFDSMAKQLLQRFAAMSWAYDIFHAYGPVRMLLWTTRDDLRTSFPQSSRLIGKSSMYLNKVSNTTEVVQPLQTPRRSVGTSSGREPRYTLQSLVRAMKVARENGLELPTHRRTDIHDFANDVEKMTNGTGIIDIAKCTEYLKNQQLSGKSTVGLVPESVIRSYLEQEARAKDPKKFYDHEAIKSSKHDVVMTEEGRLATVRKGTRNHFAKQAVQKDAIVDIGEAIYHLECQVLGTTSQTQKESALESLKKLNHEFEEAVRLRNENVRQQVFSDLDDRIGLCSPVPPLRWDARPFEPLVMQPDEAWPRNRVSLVDVEPKPIPEGQSAESLEYFQDFLLGLLWRPAATLPEALGNIQSGAGEIIDQVPILRDPARGGRLDMNHLRVRMLTLEMIDELCKAYREWPFRSPDANHSKYFKLKIGGSQTTRS</sequence>
<dbReference type="PANTHER" id="PTHR11727:SF17">
    <property type="entry name" value="DIMETHYLADENOSINE TRANSFERASE 1, MITOCHONDRIAL"/>
    <property type="match status" value="1"/>
</dbReference>
<dbReference type="PANTHER" id="PTHR11727">
    <property type="entry name" value="DIMETHYLADENOSINE TRANSFERASE"/>
    <property type="match status" value="1"/>
</dbReference>
<organism evidence="8 9">
    <name type="scientific">Melanomma pulvis-pyrius CBS 109.77</name>
    <dbReference type="NCBI Taxonomy" id="1314802"/>
    <lineage>
        <taxon>Eukaryota</taxon>
        <taxon>Fungi</taxon>
        <taxon>Dikarya</taxon>
        <taxon>Ascomycota</taxon>
        <taxon>Pezizomycotina</taxon>
        <taxon>Dothideomycetes</taxon>
        <taxon>Pleosporomycetidae</taxon>
        <taxon>Pleosporales</taxon>
        <taxon>Melanommataceae</taxon>
        <taxon>Melanomma</taxon>
    </lineage>
</organism>
<protein>
    <recommendedName>
        <fullName evidence="2">Mitochondrial transcription factor 1</fullName>
    </recommendedName>
</protein>
<reference evidence="8" key="1">
    <citation type="journal article" date="2020" name="Stud. Mycol.">
        <title>101 Dothideomycetes genomes: a test case for predicting lifestyles and emergence of pathogens.</title>
        <authorList>
            <person name="Haridas S."/>
            <person name="Albert R."/>
            <person name="Binder M."/>
            <person name="Bloem J."/>
            <person name="Labutti K."/>
            <person name="Salamov A."/>
            <person name="Andreopoulos B."/>
            <person name="Baker S."/>
            <person name="Barry K."/>
            <person name="Bills G."/>
            <person name="Bluhm B."/>
            <person name="Cannon C."/>
            <person name="Castanera R."/>
            <person name="Culley D."/>
            <person name="Daum C."/>
            <person name="Ezra D."/>
            <person name="Gonzalez J."/>
            <person name="Henrissat B."/>
            <person name="Kuo A."/>
            <person name="Liang C."/>
            <person name="Lipzen A."/>
            <person name="Lutzoni F."/>
            <person name="Magnuson J."/>
            <person name="Mondo S."/>
            <person name="Nolan M."/>
            <person name="Ohm R."/>
            <person name="Pangilinan J."/>
            <person name="Park H.-J."/>
            <person name="Ramirez L."/>
            <person name="Alfaro M."/>
            <person name="Sun H."/>
            <person name="Tritt A."/>
            <person name="Yoshinaga Y."/>
            <person name="Zwiers L.-H."/>
            <person name="Turgeon B."/>
            <person name="Goodwin S."/>
            <person name="Spatafora J."/>
            <person name="Crous P."/>
            <person name="Grigoriev I."/>
        </authorList>
    </citation>
    <scope>NUCLEOTIDE SEQUENCE</scope>
    <source>
        <strain evidence="8">CBS 109.77</strain>
    </source>
</reference>
<dbReference type="GO" id="GO:0034245">
    <property type="term" value="C:mitochondrial DNA-directed RNA polymerase complex"/>
    <property type="evidence" value="ECO:0007669"/>
    <property type="project" value="TreeGrafter"/>
</dbReference>
<proteinExistence type="predicted"/>
<evidence type="ECO:0000313" key="8">
    <source>
        <dbReference type="EMBL" id="KAF2787301.1"/>
    </source>
</evidence>
<dbReference type="Proteomes" id="UP000799757">
    <property type="component" value="Unassembled WGS sequence"/>
</dbReference>
<dbReference type="EMBL" id="MU002336">
    <property type="protein sequence ID" value="KAF2787301.1"/>
    <property type="molecule type" value="Genomic_DNA"/>
</dbReference>
<evidence type="ECO:0000256" key="1">
    <source>
        <dbReference type="ARBA" id="ARBA00004173"/>
    </source>
</evidence>
<dbReference type="SUPFAM" id="SSF53335">
    <property type="entry name" value="S-adenosyl-L-methionine-dependent methyltransferases"/>
    <property type="match status" value="1"/>
</dbReference>
<name>A0A6A6WTW3_9PLEO</name>
<evidence type="ECO:0000256" key="4">
    <source>
        <dbReference type="ARBA" id="ARBA00022679"/>
    </source>
</evidence>
<dbReference type="GO" id="GO:0008168">
    <property type="term" value="F:methyltransferase activity"/>
    <property type="evidence" value="ECO:0007669"/>
    <property type="project" value="UniProtKB-KW"/>
</dbReference>
<accession>A0A6A6WTW3</accession>
<keyword evidence="9" id="KW-1185">Reference proteome</keyword>
<evidence type="ECO:0000256" key="5">
    <source>
        <dbReference type="ARBA" id="ARBA00022691"/>
    </source>
</evidence>
<evidence type="ECO:0000256" key="7">
    <source>
        <dbReference type="ARBA" id="ARBA00024915"/>
    </source>
</evidence>
<keyword evidence="6" id="KW-0694">RNA-binding</keyword>
<keyword evidence="3 8" id="KW-0489">Methyltransferase</keyword>
<dbReference type="GO" id="GO:0005759">
    <property type="term" value="C:mitochondrial matrix"/>
    <property type="evidence" value="ECO:0007669"/>
    <property type="project" value="TreeGrafter"/>
</dbReference>
<dbReference type="Gene3D" id="3.40.50.150">
    <property type="entry name" value="Vaccinia Virus protein VP39"/>
    <property type="match status" value="1"/>
</dbReference>
<dbReference type="AlphaFoldDB" id="A0A6A6WTW3"/>
<dbReference type="InterPro" id="IPR029063">
    <property type="entry name" value="SAM-dependent_MTases_sf"/>
</dbReference>
<dbReference type="OrthoDB" id="16079at2759"/>
<dbReference type="GO" id="GO:0034246">
    <property type="term" value="F:mitochondrial transcription factor activity"/>
    <property type="evidence" value="ECO:0007669"/>
    <property type="project" value="TreeGrafter"/>
</dbReference>
<dbReference type="GO" id="GO:0032259">
    <property type="term" value="P:methylation"/>
    <property type="evidence" value="ECO:0007669"/>
    <property type="project" value="UniProtKB-KW"/>
</dbReference>
<dbReference type="InterPro" id="IPR001737">
    <property type="entry name" value="KsgA/Erm"/>
</dbReference>
<evidence type="ECO:0000313" key="9">
    <source>
        <dbReference type="Proteomes" id="UP000799757"/>
    </source>
</evidence>
<dbReference type="Gene3D" id="1.10.8.100">
    <property type="entry name" value="Ribosomal RNA adenine dimethylase-like, domain 2"/>
    <property type="match status" value="1"/>
</dbReference>
<evidence type="ECO:0000256" key="3">
    <source>
        <dbReference type="ARBA" id="ARBA00022603"/>
    </source>
</evidence>
<comment type="function">
    <text evidence="7">Mitochondrial transcription factor that confers selective promoter recognition on the core subunit of the yeast mitochondrial RNA polymerase. Interacts with DNA in a non-specific manner.</text>
</comment>
<evidence type="ECO:0000256" key="2">
    <source>
        <dbReference type="ARBA" id="ARBA00013836"/>
    </source>
</evidence>
<dbReference type="InterPro" id="IPR023165">
    <property type="entry name" value="rRNA_Ade_diMease-like_C"/>
</dbReference>